<evidence type="ECO:0000313" key="10">
    <source>
        <dbReference type="EMBL" id="KAF2741378.1"/>
    </source>
</evidence>
<keyword evidence="2" id="KW-0479">Metal-binding</keyword>
<dbReference type="FunFam" id="2.60.40.420:FF:000071">
    <property type="entry name" value="Conidial pigment biosynthesis oxidase Abr1/brown 1"/>
    <property type="match status" value="1"/>
</dbReference>
<dbReference type="CDD" id="cd13857">
    <property type="entry name" value="CuRO_1_Diphenol_Ox"/>
    <property type="match status" value="1"/>
</dbReference>
<organism evidence="10 11">
    <name type="scientific">Polyplosphaeria fusca</name>
    <dbReference type="NCBI Taxonomy" id="682080"/>
    <lineage>
        <taxon>Eukaryota</taxon>
        <taxon>Fungi</taxon>
        <taxon>Dikarya</taxon>
        <taxon>Ascomycota</taxon>
        <taxon>Pezizomycotina</taxon>
        <taxon>Dothideomycetes</taxon>
        <taxon>Pleosporomycetidae</taxon>
        <taxon>Pleosporales</taxon>
        <taxon>Tetraplosphaeriaceae</taxon>
        <taxon>Polyplosphaeria</taxon>
    </lineage>
</organism>
<name>A0A9P4R8X6_9PLEO</name>
<keyword evidence="6" id="KW-1133">Transmembrane helix</keyword>
<dbReference type="PROSITE" id="PS00079">
    <property type="entry name" value="MULTICOPPER_OXIDASE1"/>
    <property type="match status" value="1"/>
</dbReference>
<dbReference type="EMBL" id="ML996097">
    <property type="protein sequence ID" value="KAF2741378.1"/>
    <property type="molecule type" value="Genomic_DNA"/>
</dbReference>
<dbReference type="InterPro" id="IPR011707">
    <property type="entry name" value="Cu-oxidase-like_N"/>
</dbReference>
<feature type="domain" description="Plastocyanin-like" evidence="8">
    <location>
        <begin position="512"/>
        <end position="636"/>
    </location>
</feature>
<proteinExistence type="inferred from homology"/>
<feature type="domain" description="Plastocyanin-like" evidence="9">
    <location>
        <begin position="134"/>
        <end position="248"/>
    </location>
</feature>
<sequence>MEPSGDHRRSARIRTAQERVEDEEERFGLLADDQQDEKYSEDSDADDHLDWNQETDTPVPRTWRASWFRIVVVATLVAWTLGLIVHSFLSPRGDEGQTAGSSVAQLRPEEDYILDSKWNFTTPAMTREYDWTISEHDLNPDGVYRRMILINGMFPGPLIECNEGDEIVVHVHNKASNATSIHWHGMYQNGTNWMDGTVGITQCPIAPGQSFTYRFRTSGQSGTYYYHSHMSVQASDGLVGPLVIHSKNEKELQKIEYGEDRIVMLSDHYYDLSSALLTQYLSPDQENSEPVPPSAVINGRNVRDCDDLPNRECDSTNRTRSLFDLPSDKPTRLRIINAGAFAEFSLQIDEHEFSVTEVDGTDVHPQSIHRLNINPAQRYSIILTPPTQNKGLYWIRARMITHCFAYDNPELSPEVHAILRYWAPGDSLTPETHDWPEIIDVECRDLNTTSLAPVVPIPAPAHASDTLYLRSNFEIGDWRLSRGFLNASSYRPNLASPTLSRVLAGFAANDLNFTYFLSHTHGLNTAAFDPARELVYQTTGVQTIDVLVQNMDDGNHPFHLHGYKFWVLAQGHGYPPRDLMEGLELGNPLRRDTASVEAFGWTLIRFVADNPGVWAFHCHISWHSEAGLVMQFVTRADQMGAWKVPDDVDSLCKAPGIEKGKGPDDDVWVGSFDR</sequence>
<comment type="caution">
    <text evidence="10">The sequence shown here is derived from an EMBL/GenBank/DDBJ whole genome shotgun (WGS) entry which is preliminary data.</text>
</comment>
<dbReference type="InterPro" id="IPR008972">
    <property type="entry name" value="Cupredoxin"/>
</dbReference>
<dbReference type="Pfam" id="PF00394">
    <property type="entry name" value="Cu-oxidase"/>
    <property type="match status" value="1"/>
</dbReference>
<dbReference type="Gene3D" id="2.60.40.420">
    <property type="entry name" value="Cupredoxins - blue copper proteins"/>
    <property type="match status" value="3"/>
</dbReference>
<feature type="domain" description="Plastocyanin-like" evidence="7">
    <location>
        <begin position="260"/>
        <end position="403"/>
    </location>
</feature>
<accession>A0A9P4R8X6</accession>
<protein>
    <recommendedName>
        <fullName evidence="12">Multicopper oxidase</fullName>
    </recommendedName>
</protein>
<dbReference type="PROSITE" id="PS00080">
    <property type="entry name" value="MULTICOPPER_OXIDASE2"/>
    <property type="match status" value="1"/>
</dbReference>
<evidence type="ECO:0000259" key="9">
    <source>
        <dbReference type="Pfam" id="PF07732"/>
    </source>
</evidence>
<evidence type="ECO:0000256" key="2">
    <source>
        <dbReference type="ARBA" id="ARBA00022723"/>
    </source>
</evidence>
<dbReference type="CDD" id="cd13910">
    <property type="entry name" value="CuRO_3_MCO_like_4"/>
    <property type="match status" value="1"/>
</dbReference>
<evidence type="ECO:0000259" key="7">
    <source>
        <dbReference type="Pfam" id="PF00394"/>
    </source>
</evidence>
<dbReference type="SUPFAM" id="SSF49503">
    <property type="entry name" value="Cupredoxins"/>
    <property type="match status" value="3"/>
</dbReference>
<evidence type="ECO:0000256" key="6">
    <source>
        <dbReference type="SAM" id="Phobius"/>
    </source>
</evidence>
<dbReference type="CDD" id="cd13886">
    <property type="entry name" value="CuRO_2_MCO_like_1"/>
    <property type="match status" value="1"/>
</dbReference>
<evidence type="ECO:0000256" key="5">
    <source>
        <dbReference type="SAM" id="MobiDB-lite"/>
    </source>
</evidence>
<dbReference type="InterPro" id="IPR002355">
    <property type="entry name" value="Cu_oxidase_Cu_BS"/>
</dbReference>
<keyword evidence="4" id="KW-0186">Copper</keyword>
<dbReference type="Proteomes" id="UP000799444">
    <property type="component" value="Unassembled WGS sequence"/>
</dbReference>
<comment type="similarity">
    <text evidence="1">Belongs to the multicopper oxidase family.</text>
</comment>
<evidence type="ECO:0000256" key="3">
    <source>
        <dbReference type="ARBA" id="ARBA00023002"/>
    </source>
</evidence>
<feature type="region of interest" description="Disordered" evidence="5">
    <location>
        <begin position="1"/>
        <end position="55"/>
    </location>
</feature>
<keyword evidence="6" id="KW-0472">Membrane</keyword>
<evidence type="ECO:0000313" key="11">
    <source>
        <dbReference type="Proteomes" id="UP000799444"/>
    </source>
</evidence>
<dbReference type="InterPro" id="IPR045087">
    <property type="entry name" value="Cu-oxidase_fam"/>
</dbReference>
<dbReference type="Pfam" id="PF07731">
    <property type="entry name" value="Cu-oxidase_2"/>
    <property type="match status" value="1"/>
</dbReference>
<feature type="transmembrane region" description="Helical" evidence="6">
    <location>
        <begin position="67"/>
        <end position="89"/>
    </location>
</feature>
<gene>
    <name evidence="10" type="ORF">EJ04DRAFT_453785</name>
</gene>
<feature type="compositionally biased region" description="Basic and acidic residues" evidence="5">
    <location>
        <begin position="36"/>
        <end position="51"/>
    </location>
</feature>
<evidence type="ECO:0008006" key="12">
    <source>
        <dbReference type="Google" id="ProtNLM"/>
    </source>
</evidence>
<dbReference type="InterPro" id="IPR011706">
    <property type="entry name" value="Cu-oxidase_C"/>
</dbReference>
<dbReference type="PANTHER" id="PTHR11709:SF414">
    <property type="entry name" value="ADR239WP"/>
    <property type="match status" value="1"/>
</dbReference>
<dbReference type="PANTHER" id="PTHR11709">
    <property type="entry name" value="MULTI-COPPER OXIDASE"/>
    <property type="match status" value="1"/>
</dbReference>
<dbReference type="GO" id="GO:0005507">
    <property type="term" value="F:copper ion binding"/>
    <property type="evidence" value="ECO:0007669"/>
    <property type="project" value="InterPro"/>
</dbReference>
<keyword evidence="11" id="KW-1185">Reference proteome</keyword>
<reference evidence="10" key="1">
    <citation type="journal article" date="2020" name="Stud. Mycol.">
        <title>101 Dothideomycetes genomes: a test case for predicting lifestyles and emergence of pathogens.</title>
        <authorList>
            <person name="Haridas S."/>
            <person name="Albert R."/>
            <person name="Binder M."/>
            <person name="Bloem J."/>
            <person name="Labutti K."/>
            <person name="Salamov A."/>
            <person name="Andreopoulos B."/>
            <person name="Baker S."/>
            <person name="Barry K."/>
            <person name="Bills G."/>
            <person name="Bluhm B."/>
            <person name="Cannon C."/>
            <person name="Castanera R."/>
            <person name="Culley D."/>
            <person name="Daum C."/>
            <person name="Ezra D."/>
            <person name="Gonzalez J."/>
            <person name="Henrissat B."/>
            <person name="Kuo A."/>
            <person name="Liang C."/>
            <person name="Lipzen A."/>
            <person name="Lutzoni F."/>
            <person name="Magnuson J."/>
            <person name="Mondo S."/>
            <person name="Nolan M."/>
            <person name="Ohm R."/>
            <person name="Pangilinan J."/>
            <person name="Park H.-J."/>
            <person name="Ramirez L."/>
            <person name="Alfaro M."/>
            <person name="Sun H."/>
            <person name="Tritt A."/>
            <person name="Yoshinaga Y."/>
            <person name="Zwiers L.-H."/>
            <person name="Turgeon B."/>
            <person name="Goodwin S."/>
            <person name="Spatafora J."/>
            <person name="Crous P."/>
            <person name="Grigoriev I."/>
        </authorList>
    </citation>
    <scope>NUCLEOTIDE SEQUENCE</scope>
    <source>
        <strain evidence="10">CBS 125425</strain>
    </source>
</reference>
<dbReference type="InterPro" id="IPR001117">
    <property type="entry name" value="Cu-oxidase_2nd"/>
</dbReference>
<evidence type="ECO:0000256" key="4">
    <source>
        <dbReference type="ARBA" id="ARBA00023008"/>
    </source>
</evidence>
<evidence type="ECO:0000259" key="8">
    <source>
        <dbReference type="Pfam" id="PF07731"/>
    </source>
</evidence>
<dbReference type="InterPro" id="IPR033138">
    <property type="entry name" value="Cu_oxidase_CS"/>
</dbReference>
<dbReference type="GO" id="GO:0016491">
    <property type="term" value="F:oxidoreductase activity"/>
    <property type="evidence" value="ECO:0007669"/>
    <property type="project" value="UniProtKB-KW"/>
</dbReference>
<dbReference type="OrthoDB" id="2121828at2759"/>
<evidence type="ECO:0000256" key="1">
    <source>
        <dbReference type="ARBA" id="ARBA00010609"/>
    </source>
</evidence>
<dbReference type="AlphaFoldDB" id="A0A9P4R8X6"/>
<dbReference type="Pfam" id="PF07732">
    <property type="entry name" value="Cu-oxidase_3"/>
    <property type="match status" value="1"/>
</dbReference>
<keyword evidence="6" id="KW-0812">Transmembrane</keyword>
<keyword evidence="3" id="KW-0560">Oxidoreductase</keyword>